<keyword evidence="3" id="KW-0813">Transport</keyword>
<keyword evidence="10" id="KW-1185">Reference proteome</keyword>
<accession>A0ABY1IEB7</accession>
<reference evidence="9 10" key="1">
    <citation type="submission" date="2016-11" db="EMBL/GenBank/DDBJ databases">
        <authorList>
            <person name="Varghese N."/>
            <person name="Submissions S."/>
        </authorList>
    </citation>
    <scope>NUCLEOTIDE SEQUENCE [LARGE SCALE GENOMIC DNA]</scope>
    <source>
        <strain evidence="9 10">PA</strain>
    </source>
</reference>
<dbReference type="EMBL" id="FQYL01000009">
    <property type="protein sequence ID" value="SHJ04160.1"/>
    <property type="molecule type" value="Genomic_DNA"/>
</dbReference>
<dbReference type="GO" id="GO:0005524">
    <property type="term" value="F:ATP binding"/>
    <property type="evidence" value="ECO:0007669"/>
    <property type="project" value="UniProtKB-KW"/>
</dbReference>
<comment type="caution">
    <text evidence="9">The sequence shown here is derived from an EMBL/GenBank/DDBJ whole genome shotgun (WGS) entry which is preliminary data.</text>
</comment>
<evidence type="ECO:0000256" key="3">
    <source>
        <dbReference type="ARBA" id="ARBA00022448"/>
    </source>
</evidence>
<dbReference type="InterPro" id="IPR017871">
    <property type="entry name" value="ABC_transporter-like_CS"/>
</dbReference>
<dbReference type="SMART" id="SM00382">
    <property type="entry name" value="AAA"/>
    <property type="match status" value="1"/>
</dbReference>
<comment type="similarity">
    <text evidence="2">Belongs to the ABC transporter superfamily.</text>
</comment>
<evidence type="ECO:0000256" key="7">
    <source>
        <dbReference type="SAM" id="MobiDB-lite"/>
    </source>
</evidence>
<feature type="domain" description="ABC transporter" evidence="8">
    <location>
        <begin position="9"/>
        <end position="234"/>
    </location>
</feature>
<dbReference type="InterPro" id="IPR027417">
    <property type="entry name" value="P-loop_NTPase"/>
</dbReference>
<organism evidence="9 10">
    <name type="scientific">Actinomyces denticolens</name>
    <dbReference type="NCBI Taxonomy" id="52767"/>
    <lineage>
        <taxon>Bacteria</taxon>
        <taxon>Bacillati</taxon>
        <taxon>Actinomycetota</taxon>
        <taxon>Actinomycetes</taxon>
        <taxon>Actinomycetales</taxon>
        <taxon>Actinomycetaceae</taxon>
        <taxon>Actinomyces</taxon>
    </lineage>
</organism>
<evidence type="ECO:0000313" key="10">
    <source>
        <dbReference type="Proteomes" id="UP000184390"/>
    </source>
</evidence>
<evidence type="ECO:0000259" key="8">
    <source>
        <dbReference type="PROSITE" id="PS50893"/>
    </source>
</evidence>
<dbReference type="InterPro" id="IPR003593">
    <property type="entry name" value="AAA+_ATPase"/>
</dbReference>
<proteinExistence type="inferred from homology"/>
<dbReference type="PANTHER" id="PTHR42711">
    <property type="entry name" value="ABC TRANSPORTER ATP-BINDING PROTEIN"/>
    <property type="match status" value="1"/>
</dbReference>
<dbReference type="Proteomes" id="UP000184390">
    <property type="component" value="Unassembled WGS sequence"/>
</dbReference>
<keyword evidence="4" id="KW-0547">Nucleotide-binding</keyword>
<evidence type="ECO:0000256" key="5">
    <source>
        <dbReference type="ARBA" id="ARBA00022840"/>
    </source>
</evidence>
<dbReference type="PROSITE" id="PS50893">
    <property type="entry name" value="ABC_TRANSPORTER_2"/>
    <property type="match status" value="1"/>
</dbReference>
<comment type="subcellular location">
    <subcellularLocation>
        <location evidence="1">Cell membrane</location>
        <topology evidence="1">Peripheral membrane protein</topology>
    </subcellularLocation>
</comment>
<name>A0ABY1IEB7_9ACTO</name>
<dbReference type="PANTHER" id="PTHR42711:SF5">
    <property type="entry name" value="ABC TRANSPORTER ATP-BINDING PROTEIN NATA"/>
    <property type="match status" value="1"/>
</dbReference>
<protein>
    <submittedName>
        <fullName evidence="9">ABC-2 type transport system ATP-binding protein</fullName>
    </submittedName>
</protein>
<dbReference type="CDD" id="cd03230">
    <property type="entry name" value="ABC_DR_subfamily_A"/>
    <property type="match status" value="1"/>
</dbReference>
<dbReference type="RefSeq" id="WP_073453446.1">
    <property type="nucleotide sequence ID" value="NZ_BDIO01000007.1"/>
</dbReference>
<dbReference type="InterPro" id="IPR050763">
    <property type="entry name" value="ABC_transporter_ATP-binding"/>
</dbReference>
<dbReference type="Gene3D" id="3.40.50.300">
    <property type="entry name" value="P-loop containing nucleotide triphosphate hydrolases"/>
    <property type="match status" value="1"/>
</dbReference>
<evidence type="ECO:0000256" key="1">
    <source>
        <dbReference type="ARBA" id="ARBA00004202"/>
    </source>
</evidence>
<sequence>MSASDSPAIEVTGLVKAFGRRRALDGLDLTVPAGRIHGFLGPNGAGKSTTIRVLLGMYRRDAGSARVLGLDPARDAEAITGRSAYVPGDVALWPTLTGGQALDALAGLRGARDQRREAELIEAFRLDPSQPIRSYSKGNRQKVMLVAALAAPCELLILDEPTSGLDPLQSEVFVEAVHDAADQGRTVLMSSHIMAEVDRLCDAVTIIKDGRAVESGSMSELRHLRSSRITCRLPRGSRVGPIAGEAPLGGAPIASSGHFPDGSSPAQEAPSSPGPDAEGRFTVSVPADRVPGLLSALIDADAREITCAPVSLDEVFLEHYQADAR</sequence>
<dbReference type="InterPro" id="IPR003439">
    <property type="entry name" value="ABC_transporter-like_ATP-bd"/>
</dbReference>
<feature type="region of interest" description="Disordered" evidence="7">
    <location>
        <begin position="241"/>
        <end position="282"/>
    </location>
</feature>
<keyword evidence="6" id="KW-0046">Antibiotic resistance</keyword>
<evidence type="ECO:0000256" key="6">
    <source>
        <dbReference type="ARBA" id="ARBA00023251"/>
    </source>
</evidence>
<dbReference type="SUPFAM" id="SSF52540">
    <property type="entry name" value="P-loop containing nucleoside triphosphate hydrolases"/>
    <property type="match status" value="1"/>
</dbReference>
<keyword evidence="5 9" id="KW-0067">ATP-binding</keyword>
<evidence type="ECO:0000313" key="9">
    <source>
        <dbReference type="EMBL" id="SHJ04160.1"/>
    </source>
</evidence>
<evidence type="ECO:0000256" key="2">
    <source>
        <dbReference type="ARBA" id="ARBA00005417"/>
    </source>
</evidence>
<dbReference type="Pfam" id="PF00005">
    <property type="entry name" value="ABC_tran"/>
    <property type="match status" value="1"/>
</dbReference>
<evidence type="ECO:0000256" key="4">
    <source>
        <dbReference type="ARBA" id="ARBA00022741"/>
    </source>
</evidence>
<gene>
    <name evidence="9" type="ORF">SAMN05216246_10969</name>
</gene>
<dbReference type="PROSITE" id="PS00211">
    <property type="entry name" value="ABC_TRANSPORTER_1"/>
    <property type="match status" value="1"/>
</dbReference>